<dbReference type="InterPro" id="IPR045389">
    <property type="entry name" value="DUF6522"/>
</dbReference>
<gene>
    <name evidence="1" type="ORF">FGK64_03040</name>
</gene>
<dbReference type="EMBL" id="VCPC01000001">
    <property type="protein sequence ID" value="TMV15702.1"/>
    <property type="molecule type" value="Genomic_DNA"/>
</dbReference>
<comment type="caution">
    <text evidence="1">The sequence shown here is derived from an EMBL/GenBank/DDBJ whole genome shotgun (WGS) entry which is preliminary data.</text>
</comment>
<sequence length="89" mass="9662">MSEVSLSAEGYVVDAQLLAHAFGVSLEAVRAEMRDGMITSRCETGVGTDEGRSRMTFYRGDRAFRIVVSTDGTVLSRSTFPVVPSRGEQ</sequence>
<dbReference type="Pfam" id="PF20132">
    <property type="entry name" value="DUF6522"/>
    <property type="match status" value="1"/>
</dbReference>
<name>A0ABY2XH18_9RHOB</name>
<protein>
    <submittedName>
        <fullName evidence="1">Uncharacterized protein</fullName>
    </submittedName>
</protein>
<keyword evidence="2" id="KW-1185">Reference proteome</keyword>
<organism evidence="1 2">
    <name type="scientific">Arenibacterium halophilum</name>
    <dbReference type="NCBI Taxonomy" id="2583821"/>
    <lineage>
        <taxon>Bacteria</taxon>
        <taxon>Pseudomonadati</taxon>
        <taxon>Pseudomonadota</taxon>
        <taxon>Alphaproteobacteria</taxon>
        <taxon>Rhodobacterales</taxon>
        <taxon>Paracoccaceae</taxon>
        <taxon>Arenibacterium</taxon>
    </lineage>
</organism>
<proteinExistence type="predicted"/>
<dbReference type="RefSeq" id="WP_093450898.1">
    <property type="nucleotide sequence ID" value="NZ_VCPC01000001.1"/>
</dbReference>
<evidence type="ECO:0000313" key="2">
    <source>
        <dbReference type="Proteomes" id="UP001191082"/>
    </source>
</evidence>
<dbReference type="Proteomes" id="UP001191082">
    <property type="component" value="Unassembled WGS sequence"/>
</dbReference>
<evidence type="ECO:0000313" key="1">
    <source>
        <dbReference type="EMBL" id="TMV15702.1"/>
    </source>
</evidence>
<accession>A0ABY2XH18</accession>
<reference evidence="1 2" key="1">
    <citation type="submission" date="2019-05" db="EMBL/GenBank/DDBJ databases">
        <title>Marivita sp. nov. isolated from sea sediment.</title>
        <authorList>
            <person name="Kim W."/>
        </authorList>
    </citation>
    <scope>NUCLEOTIDE SEQUENCE [LARGE SCALE GENOMIC DNA]</scope>
    <source>
        <strain evidence="1 2">CAU 1492</strain>
    </source>
</reference>